<keyword evidence="2" id="KW-0808">Transferase</keyword>
<dbReference type="Pfam" id="PF00201">
    <property type="entry name" value="UDPGT"/>
    <property type="match status" value="1"/>
</dbReference>
<accession>A0A3Q7FJW1</accession>
<evidence type="ECO:0000313" key="4">
    <source>
        <dbReference type="Proteomes" id="UP000004994"/>
    </source>
</evidence>
<dbReference type="Proteomes" id="UP000004994">
    <property type="component" value="Chromosome 3"/>
</dbReference>
<organism evidence="3">
    <name type="scientific">Solanum lycopersicum</name>
    <name type="common">Tomato</name>
    <name type="synonym">Lycopersicon esculentum</name>
    <dbReference type="NCBI Taxonomy" id="4081"/>
    <lineage>
        <taxon>Eukaryota</taxon>
        <taxon>Viridiplantae</taxon>
        <taxon>Streptophyta</taxon>
        <taxon>Embryophyta</taxon>
        <taxon>Tracheophyta</taxon>
        <taxon>Spermatophyta</taxon>
        <taxon>Magnoliopsida</taxon>
        <taxon>eudicotyledons</taxon>
        <taxon>Gunneridae</taxon>
        <taxon>Pentapetalae</taxon>
        <taxon>asterids</taxon>
        <taxon>lamiids</taxon>
        <taxon>Solanales</taxon>
        <taxon>Solanaceae</taxon>
        <taxon>Solanoideae</taxon>
        <taxon>Solaneae</taxon>
        <taxon>Solanum</taxon>
        <taxon>Solanum subgen. Lycopersicon</taxon>
    </lineage>
</organism>
<dbReference type="EnsemblPlants" id="Solyc03g078810.3.1">
    <property type="protein sequence ID" value="Solyc03g078810.3.1"/>
    <property type="gene ID" value="Solyc03g078810.3"/>
</dbReference>
<dbReference type="InParanoid" id="A0A3Q7FJW1"/>
<comment type="similarity">
    <text evidence="1">Belongs to the UDP-glycosyltransferase family.</text>
</comment>
<dbReference type="GO" id="GO:0005737">
    <property type="term" value="C:cytoplasm"/>
    <property type="evidence" value="ECO:0000318"/>
    <property type="project" value="GO_Central"/>
</dbReference>
<name>A0A3Q7FJW1_SOLLC</name>
<reference evidence="3" key="1">
    <citation type="journal article" date="2012" name="Nature">
        <title>The tomato genome sequence provides insights into fleshy fruit evolution.</title>
        <authorList>
            <consortium name="Tomato Genome Consortium"/>
        </authorList>
    </citation>
    <scope>NUCLEOTIDE SEQUENCE [LARGE SCALE GENOMIC DNA]</scope>
    <source>
        <strain evidence="3">cv. Heinz 1706</strain>
    </source>
</reference>
<dbReference type="PaxDb" id="4081-Solyc03g078810.2.1"/>
<dbReference type="FunFam" id="3.40.50.2000:FF:000120">
    <property type="entry name" value="UDP-glycosyltransferase 76C1"/>
    <property type="match status" value="1"/>
</dbReference>
<dbReference type="AlphaFoldDB" id="A0A3Q7FJW1"/>
<evidence type="ECO:0000256" key="2">
    <source>
        <dbReference type="ARBA" id="ARBA00022679"/>
    </source>
</evidence>
<dbReference type="InterPro" id="IPR002213">
    <property type="entry name" value="UDP_glucos_trans"/>
</dbReference>
<dbReference type="PANTHER" id="PTHR11926">
    <property type="entry name" value="GLUCOSYL/GLUCURONOSYL TRANSFERASES"/>
    <property type="match status" value="1"/>
</dbReference>
<keyword evidence="4" id="KW-1185">Reference proteome</keyword>
<dbReference type="Gene3D" id="3.40.50.2000">
    <property type="entry name" value="Glycogen Phosphorylase B"/>
    <property type="match status" value="2"/>
</dbReference>
<proteinExistence type="inferred from homology"/>
<dbReference type="GO" id="GO:0080044">
    <property type="term" value="F:quercetin 7-O-glucosyltransferase activity"/>
    <property type="evidence" value="ECO:0000318"/>
    <property type="project" value="GO_Central"/>
</dbReference>
<dbReference type="Gramene" id="Solyc03g078810.3.1">
    <property type="protein sequence ID" value="Solyc03g078810.3.1"/>
    <property type="gene ID" value="Solyc03g078810.3"/>
</dbReference>
<evidence type="ECO:0000313" key="3">
    <source>
        <dbReference type="EnsemblPlants" id="Solyc03g078810.3.1"/>
    </source>
</evidence>
<dbReference type="CDD" id="cd03784">
    <property type="entry name" value="GT1_Gtf-like"/>
    <property type="match status" value="1"/>
</dbReference>
<reference evidence="3" key="2">
    <citation type="submission" date="2019-01" db="UniProtKB">
        <authorList>
            <consortium name="EnsemblPlants"/>
        </authorList>
    </citation>
    <scope>IDENTIFICATION</scope>
    <source>
        <strain evidence="3">cv. Heinz 1706</strain>
    </source>
</reference>
<dbReference type="GO" id="GO:0080043">
    <property type="term" value="F:quercetin 3-O-glucosyltransferase activity"/>
    <property type="evidence" value="ECO:0000318"/>
    <property type="project" value="GO_Central"/>
</dbReference>
<protein>
    <submittedName>
        <fullName evidence="3">Uncharacterized protein</fullName>
    </submittedName>
</protein>
<dbReference type="FunFam" id="3.40.50.2000:FF:000040">
    <property type="entry name" value="UDP-glycosyltransferase 76C1"/>
    <property type="match status" value="1"/>
</dbReference>
<dbReference type="PANTHER" id="PTHR11926:SF1464">
    <property type="entry name" value="UDP-GLYCOSYLTRANSFERASE 76B1-LIKE"/>
    <property type="match status" value="1"/>
</dbReference>
<dbReference type="SUPFAM" id="SSF53756">
    <property type="entry name" value="UDP-Glycosyltransferase/glycogen phosphorylase"/>
    <property type="match status" value="1"/>
</dbReference>
<dbReference type="OMA" id="HYLPIQD"/>
<evidence type="ECO:0000256" key="1">
    <source>
        <dbReference type="ARBA" id="ARBA00009995"/>
    </source>
</evidence>
<dbReference type="FunCoup" id="A0A3Q7FJW1">
    <property type="interactions" value="155"/>
</dbReference>
<sequence length="544" mass="61037">MHEIYMSKNLSMEDEGIKGKRLLFFPLPLQGHITPILQLANILHLKGFSITIILADNFSTTFDNIRANYPHFTFHTIFDGLSEDDKAKTDIDALFLLSLFNQRCVSHFTEALRELVLEDSNIVCLLSDSILHFTKAVADSFKLPRLVLRTGGVCSLLVFAAIPLLINKAYLPLQGMESVQEEAVEELPPYRVKDLPLFKTCYVDALYQVIEGMIRETKASSGLILNSFEQLEQFSISKLRGDFPIPIFPIGPFHSHFPASSSSLMSQDQTSISWLDTKPPKSVIYVSFGSIAAIEINEFLEVAWGLANSSHPFLWVVRPGLIRGSEWIELLPREFLERVDGRGHIVKWAPQQQVLAHPAVGAFWTHSGWNSTLESICEGVPMICMPCFGDQMVNARHVSHVWKVGVQLENGLKRTNIENALRTLMEDEEGKQIKERMLALKEKANLCLKPGGSSYESLRSLTKLFVNDCSCKTEATFVARVIQINGQDKYAISTQQFNPSQQKFGSADSVPSSKPLQQIYYSLADQQIIGTPSTILSNVEFHPE</sequence>